<gene>
    <name evidence="4" type="ORF">C1645_747999</name>
</gene>
<dbReference type="OrthoDB" id="6247875at2759"/>
<dbReference type="Proteomes" id="UP000265703">
    <property type="component" value="Unassembled WGS sequence"/>
</dbReference>
<proteinExistence type="predicted"/>
<dbReference type="GO" id="GO:0003677">
    <property type="term" value="F:DNA binding"/>
    <property type="evidence" value="ECO:0007669"/>
    <property type="project" value="UniProtKB-UniRule"/>
</dbReference>
<feature type="domain" description="HMG box" evidence="3">
    <location>
        <begin position="58"/>
        <end position="127"/>
    </location>
</feature>
<evidence type="ECO:0000313" key="5">
    <source>
        <dbReference type="Proteomes" id="UP000265703"/>
    </source>
</evidence>
<dbReference type="InterPro" id="IPR036910">
    <property type="entry name" value="HMG_box_dom_sf"/>
</dbReference>
<evidence type="ECO:0000259" key="3">
    <source>
        <dbReference type="PROSITE" id="PS50118"/>
    </source>
</evidence>
<name>A0A397TR72_9GLOM</name>
<evidence type="ECO:0000313" key="4">
    <source>
        <dbReference type="EMBL" id="RIA99115.1"/>
    </source>
</evidence>
<dbReference type="AlphaFoldDB" id="A0A397TR72"/>
<feature type="DNA-binding region" description="HMG box" evidence="1">
    <location>
        <begin position="58"/>
        <end position="127"/>
    </location>
</feature>
<comment type="caution">
    <text evidence="4">The sequence shown here is derived from an EMBL/GenBank/DDBJ whole genome shotgun (WGS) entry which is preliminary data.</text>
</comment>
<dbReference type="InterPro" id="IPR009071">
    <property type="entry name" value="HMG_box_dom"/>
</dbReference>
<evidence type="ECO:0000256" key="1">
    <source>
        <dbReference type="PROSITE-ProRule" id="PRU00267"/>
    </source>
</evidence>
<dbReference type="SUPFAM" id="SSF47095">
    <property type="entry name" value="HMG-box"/>
    <property type="match status" value="1"/>
</dbReference>
<dbReference type="PROSITE" id="PS50118">
    <property type="entry name" value="HMG_BOX_2"/>
    <property type="match status" value="1"/>
</dbReference>
<feature type="region of interest" description="Disordered" evidence="2">
    <location>
        <begin position="1"/>
        <end position="20"/>
    </location>
</feature>
<evidence type="ECO:0000256" key="2">
    <source>
        <dbReference type="SAM" id="MobiDB-lite"/>
    </source>
</evidence>
<reference evidence="4 5" key="1">
    <citation type="submission" date="2018-06" db="EMBL/GenBank/DDBJ databases">
        <title>Comparative genomics reveals the genomic features of Rhizophagus irregularis, R. cerebriforme, R. diaphanum and Gigaspora rosea, and their symbiotic lifestyle signature.</title>
        <authorList>
            <person name="Morin E."/>
            <person name="San Clemente H."/>
            <person name="Chen E.C.H."/>
            <person name="De La Providencia I."/>
            <person name="Hainaut M."/>
            <person name="Kuo A."/>
            <person name="Kohler A."/>
            <person name="Murat C."/>
            <person name="Tang N."/>
            <person name="Roy S."/>
            <person name="Loubradou J."/>
            <person name="Henrissat B."/>
            <person name="Grigoriev I.V."/>
            <person name="Corradi N."/>
            <person name="Roux C."/>
            <person name="Martin F.M."/>
        </authorList>
    </citation>
    <scope>NUCLEOTIDE SEQUENCE [LARGE SCALE GENOMIC DNA]</scope>
    <source>
        <strain evidence="4 5">DAOM 227022</strain>
    </source>
</reference>
<feature type="region of interest" description="Disordered" evidence="2">
    <location>
        <begin position="129"/>
        <end position="163"/>
    </location>
</feature>
<organism evidence="4 5">
    <name type="scientific">Glomus cerebriforme</name>
    <dbReference type="NCBI Taxonomy" id="658196"/>
    <lineage>
        <taxon>Eukaryota</taxon>
        <taxon>Fungi</taxon>
        <taxon>Fungi incertae sedis</taxon>
        <taxon>Mucoromycota</taxon>
        <taxon>Glomeromycotina</taxon>
        <taxon>Glomeromycetes</taxon>
        <taxon>Glomerales</taxon>
        <taxon>Glomeraceae</taxon>
        <taxon>Glomus</taxon>
    </lineage>
</organism>
<protein>
    <recommendedName>
        <fullName evidence="3">HMG box domain-containing protein</fullName>
    </recommendedName>
</protein>
<dbReference type="EMBL" id="QKYT01000007">
    <property type="protein sequence ID" value="RIA99115.1"/>
    <property type="molecule type" value="Genomic_DNA"/>
</dbReference>
<sequence>MSTPITQSLSGDSSSSTITQNDIPEFLNNVPFPPKHLNLQQILEMKPHRRKSKDTDTQKRTINSFLLYRKECSEHIKDKKIDNIKQKELSRWIAISWSLQPGFVKDHYKNLADQAKQLHKEISPQIQIRLYNPNNKSNSSEEENKDDIMQTDTDDTEINSPKVINYNPIPNENDPIIENNNPNDSNDWFATLSDINNFNDNSFASFASFTTGVNDDSLLFQNQLCGFLDSSLTYHQNLYVYHLCKFCLQTRKF</sequence>
<dbReference type="Gene3D" id="1.10.30.10">
    <property type="entry name" value="High mobility group box domain"/>
    <property type="match status" value="1"/>
</dbReference>
<keyword evidence="5" id="KW-1185">Reference proteome</keyword>
<keyword evidence="1" id="KW-0238">DNA-binding</keyword>
<accession>A0A397TR72</accession>
<keyword evidence="1" id="KW-0539">Nucleus</keyword>
<dbReference type="GO" id="GO:0005634">
    <property type="term" value="C:nucleus"/>
    <property type="evidence" value="ECO:0007669"/>
    <property type="project" value="UniProtKB-UniRule"/>
</dbReference>